<organism evidence="1 2">
    <name type="scientific">Panagrolaimus davidi</name>
    <dbReference type="NCBI Taxonomy" id="227884"/>
    <lineage>
        <taxon>Eukaryota</taxon>
        <taxon>Metazoa</taxon>
        <taxon>Ecdysozoa</taxon>
        <taxon>Nematoda</taxon>
        <taxon>Chromadorea</taxon>
        <taxon>Rhabditida</taxon>
        <taxon>Tylenchina</taxon>
        <taxon>Panagrolaimomorpha</taxon>
        <taxon>Panagrolaimoidea</taxon>
        <taxon>Panagrolaimidae</taxon>
        <taxon>Panagrolaimus</taxon>
    </lineage>
</organism>
<evidence type="ECO:0000313" key="2">
    <source>
        <dbReference type="WBParaSite" id="PDA_v2.g4800.t1"/>
    </source>
</evidence>
<protein>
    <submittedName>
        <fullName evidence="2">Uncharacterized protein</fullName>
    </submittedName>
</protein>
<sequence>MKLITLDRTKNISYFGDCKVQSNGFEKCLNIKMLDKDPEETMTATYNRIFIQRNNLLCCMNNNFNNVMIIVFPTKEKCKLIYDAVIKEKLRQTQSNNVVALDEKQIFKDCLYLPLVKAVQGGTPLFRGGHQALQSIIAEFVESLDNDEVHYIFNNFPETILVQTPVSTEMEETFVRQRKIVKPMHLTPAEPDTSSFHSARTTFGFSLPTNMHKQLVSHKEDDEKENKTVGTSRKKLKVFRKPSRKASNVSCLTEASSSTPNVFVSDEPSPQNTPENVDFDIVEYLQDGKLDKKLLVFTSNDRKQCYEFTFCKRTISYYGCIKCFDHKKVIKIKSEIHEDGSRTFDFNTEKHICEPIDYLPRNYQSSLIINSSNFKLVQRLFKEKMHPLLIIFASDDRNMCYKFGFDSCQNFFFCYECKKQGRSLTARFIQYEGKTVIEYNRLEHICKPQKYTP</sequence>
<keyword evidence="1" id="KW-1185">Reference proteome</keyword>
<accession>A0A914QT13</accession>
<evidence type="ECO:0000313" key="1">
    <source>
        <dbReference type="Proteomes" id="UP000887578"/>
    </source>
</evidence>
<dbReference type="AlphaFoldDB" id="A0A914QT13"/>
<dbReference type="WBParaSite" id="PDA_v2.g4800.t1">
    <property type="protein sequence ID" value="PDA_v2.g4800.t1"/>
    <property type="gene ID" value="PDA_v2.g4800"/>
</dbReference>
<dbReference type="Proteomes" id="UP000887578">
    <property type="component" value="Unplaced"/>
</dbReference>
<name>A0A914QT13_9BILA</name>
<proteinExistence type="predicted"/>
<reference evidence="2" key="1">
    <citation type="submission" date="2022-11" db="UniProtKB">
        <authorList>
            <consortium name="WormBaseParasite"/>
        </authorList>
    </citation>
    <scope>IDENTIFICATION</scope>
</reference>